<keyword evidence="4" id="KW-0804">Transcription</keyword>
<dbReference type="EMBL" id="FNDK01000009">
    <property type="protein sequence ID" value="SDH68221.1"/>
    <property type="molecule type" value="Genomic_DNA"/>
</dbReference>
<dbReference type="CDD" id="cd05466">
    <property type="entry name" value="PBP2_LTTR_substrate"/>
    <property type="match status" value="1"/>
</dbReference>
<name>A0A1G8EEE6_9BACI</name>
<evidence type="ECO:0000313" key="7">
    <source>
        <dbReference type="Proteomes" id="UP000199163"/>
    </source>
</evidence>
<accession>A0A1G8EEE6</accession>
<dbReference type="PANTHER" id="PTHR30126:SF40">
    <property type="entry name" value="HTH-TYPE TRANSCRIPTIONAL REGULATOR GLTR"/>
    <property type="match status" value="1"/>
</dbReference>
<dbReference type="InterPro" id="IPR005119">
    <property type="entry name" value="LysR_subst-bd"/>
</dbReference>
<evidence type="ECO:0000256" key="1">
    <source>
        <dbReference type="ARBA" id="ARBA00009437"/>
    </source>
</evidence>
<dbReference type="Gene3D" id="3.40.190.290">
    <property type="match status" value="1"/>
</dbReference>
<dbReference type="Gene3D" id="1.10.10.10">
    <property type="entry name" value="Winged helix-like DNA-binding domain superfamily/Winged helix DNA-binding domain"/>
    <property type="match status" value="1"/>
</dbReference>
<sequence length="297" mass="34184">MDYDQLLTFMMIRKHLNFSRAAEELLVTQPTVTARVKNLEIELDCKLFNREGYKLAITDEGELLAEYADQILNLMNQAKSAVHVLREPTMKIGFAPGFCQSVILSTIEILKDRFDVSIHLIEGDDSADLLAKTLNKELDICIVRSIKNLYKELQADYLTEDNLVLIYPRNEKWDKKTEITTADLNGEVLIPYKVKSPLFDDIRKEMIGINYIDEMEIGNIEMIKSMVKKEWGISIIPLSGIEISERDELGIFPLQNILTNVENRVYAVHHRERFTPEYFEVLKEGIKDSLSLNKAPL</sequence>
<dbReference type="OrthoDB" id="9785745at2"/>
<dbReference type="GO" id="GO:0000976">
    <property type="term" value="F:transcription cis-regulatory region binding"/>
    <property type="evidence" value="ECO:0007669"/>
    <property type="project" value="TreeGrafter"/>
</dbReference>
<dbReference type="InterPro" id="IPR000847">
    <property type="entry name" value="LysR_HTH_N"/>
</dbReference>
<dbReference type="SUPFAM" id="SSF53850">
    <property type="entry name" value="Periplasmic binding protein-like II"/>
    <property type="match status" value="1"/>
</dbReference>
<keyword evidence="2" id="KW-0805">Transcription regulation</keyword>
<dbReference type="RefSeq" id="WP_091273156.1">
    <property type="nucleotide sequence ID" value="NZ_FNDK01000009.1"/>
</dbReference>
<evidence type="ECO:0000259" key="5">
    <source>
        <dbReference type="PROSITE" id="PS50931"/>
    </source>
</evidence>
<dbReference type="FunFam" id="1.10.10.10:FF:000001">
    <property type="entry name" value="LysR family transcriptional regulator"/>
    <property type="match status" value="1"/>
</dbReference>
<dbReference type="Pfam" id="PF00126">
    <property type="entry name" value="HTH_1"/>
    <property type="match status" value="1"/>
</dbReference>
<dbReference type="InterPro" id="IPR036388">
    <property type="entry name" value="WH-like_DNA-bd_sf"/>
</dbReference>
<dbReference type="GO" id="GO:0003700">
    <property type="term" value="F:DNA-binding transcription factor activity"/>
    <property type="evidence" value="ECO:0007669"/>
    <property type="project" value="InterPro"/>
</dbReference>
<evidence type="ECO:0000256" key="3">
    <source>
        <dbReference type="ARBA" id="ARBA00023125"/>
    </source>
</evidence>
<organism evidence="6 7">
    <name type="scientific">Alteribacillus persepolensis</name>
    <dbReference type="NCBI Taxonomy" id="568899"/>
    <lineage>
        <taxon>Bacteria</taxon>
        <taxon>Bacillati</taxon>
        <taxon>Bacillota</taxon>
        <taxon>Bacilli</taxon>
        <taxon>Bacillales</taxon>
        <taxon>Bacillaceae</taxon>
        <taxon>Alteribacillus</taxon>
    </lineage>
</organism>
<dbReference type="PANTHER" id="PTHR30126">
    <property type="entry name" value="HTH-TYPE TRANSCRIPTIONAL REGULATOR"/>
    <property type="match status" value="1"/>
</dbReference>
<dbReference type="SUPFAM" id="SSF46785">
    <property type="entry name" value="Winged helix' DNA-binding domain"/>
    <property type="match status" value="1"/>
</dbReference>
<gene>
    <name evidence="6" type="ORF">SAMN05192534_10958</name>
</gene>
<reference evidence="6 7" key="1">
    <citation type="submission" date="2016-10" db="EMBL/GenBank/DDBJ databases">
        <authorList>
            <person name="de Groot N.N."/>
        </authorList>
    </citation>
    <scope>NUCLEOTIDE SEQUENCE [LARGE SCALE GENOMIC DNA]</scope>
    <source>
        <strain evidence="6 7">DSM 21632</strain>
    </source>
</reference>
<keyword evidence="3 6" id="KW-0238">DNA-binding</keyword>
<dbReference type="InterPro" id="IPR036390">
    <property type="entry name" value="WH_DNA-bd_sf"/>
</dbReference>
<evidence type="ECO:0000256" key="4">
    <source>
        <dbReference type="ARBA" id="ARBA00023163"/>
    </source>
</evidence>
<dbReference type="STRING" id="568899.SAMN05192534_10958"/>
<dbReference type="Pfam" id="PF03466">
    <property type="entry name" value="LysR_substrate"/>
    <property type="match status" value="1"/>
</dbReference>
<dbReference type="PROSITE" id="PS50931">
    <property type="entry name" value="HTH_LYSR"/>
    <property type="match status" value="1"/>
</dbReference>
<evidence type="ECO:0000256" key="2">
    <source>
        <dbReference type="ARBA" id="ARBA00023015"/>
    </source>
</evidence>
<comment type="similarity">
    <text evidence="1">Belongs to the LysR transcriptional regulatory family.</text>
</comment>
<dbReference type="Proteomes" id="UP000199163">
    <property type="component" value="Unassembled WGS sequence"/>
</dbReference>
<feature type="domain" description="HTH lysR-type" evidence="5">
    <location>
        <begin position="1"/>
        <end position="58"/>
    </location>
</feature>
<dbReference type="PRINTS" id="PR00039">
    <property type="entry name" value="HTHLYSR"/>
</dbReference>
<protein>
    <submittedName>
        <fullName evidence="6">DNA-binding transcriptional regulator, LysR family</fullName>
    </submittedName>
</protein>
<keyword evidence="7" id="KW-1185">Reference proteome</keyword>
<dbReference type="AlphaFoldDB" id="A0A1G8EEE6"/>
<evidence type="ECO:0000313" key="6">
    <source>
        <dbReference type="EMBL" id="SDH68221.1"/>
    </source>
</evidence>
<proteinExistence type="inferred from homology"/>